<dbReference type="PANTHER" id="PTHR31151">
    <property type="entry name" value="PROLINE-TRNA LIGASE (DUF1680)"/>
    <property type="match status" value="1"/>
</dbReference>
<accession>A0A1D8ATK2</accession>
<dbReference type="AlphaFoldDB" id="A0A1D8ATK2"/>
<dbReference type="GO" id="GO:0102478">
    <property type="term" value="F:beta-L-arabinofuranosidase activity"/>
    <property type="evidence" value="ECO:0007669"/>
    <property type="project" value="UniProtKB-EC"/>
</dbReference>
<name>A0A1D8ATK2_9BACT</name>
<evidence type="ECO:0000256" key="2">
    <source>
        <dbReference type="SAM" id="SignalP"/>
    </source>
</evidence>
<evidence type="ECO:0000313" key="7">
    <source>
        <dbReference type="EMBL" id="AOS44229.1"/>
    </source>
</evidence>
<dbReference type="GO" id="GO:0005975">
    <property type="term" value="P:carbohydrate metabolic process"/>
    <property type="evidence" value="ECO:0007669"/>
    <property type="project" value="InterPro"/>
</dbReference>
<keyword evidence="2" id="KW-0732">Signal</keyword>
<feature type="domain" description="Non-reducing end beta-L-arabinofuranosidase-like GH127 middle" evidence="6">
    <location>
        <begin position="432"/>
        <end position="525"/>
    </location>
</feature>
<dbReference type="EC" id="3.2.1.185" evidence="7"/>
<keyword evidence="8" id="KW-1185">Reference proteome</keyword>
<keyword evidence="7" id="KW-0378">Hydrolase</keyword>
<dbReference type="PATRIC" id="fig|1838286.3.peg.1299"/>
<feature type="signal peptide" evidence="2">
    <location>
        <begin position="1"/>
        <end position="20"/>
    </location>
</feature>
<dbReference type="Pfam" id="PF07944">
    <property type="entry name" value="Beta-AFase-like_GH127_cat"/>
    <property type="match status" value="1"/>
</dbReference>
<dbReference type="EMBL" id="CP016094">
    <property type="protein sequence ID" value="AOS44229.1"/>
    <property type="molecule type" value="Genomic_DNA"/>
</dbReference>
<dbReference type="InterPro" id="IPR046544">
    <property type="entry name" value="GH146_SB_dom"/>
</dbReference>
<evidence type="ECO:0000259" key="4">
    <source>
        <dbReference type="Pfam" id="PF16375"/>
    </source>
</evidence>
<dbReference type="RefSeq" id="WP_083270151.1">
    <property type="nucleotide sequence ID" value="NZ_CP016094.1"/>
</dbReference>
<evidence type="ECO:0000259" key="5">
    <source>
        <dbReference type="Pfam" id="PF20620"/>
    </source>
</evidence>
<dbReference type="Proteomes" id="UP000095228">
    <property type="component" value="Chromosome"/>
</dbReference>
<organism evidence="7 8">
    <name type="scientific">Lacunisphaera limnophila</name>
    <dbReference type="NCBI Taxonomy" id="1838286"/>
    <lineage>
        <taxon>Bacteria</taxon>
        <taxon>Pseudomonadati</taxon>
        <taxon>Verrucomicrobiota</taxon>
        <taxon>Opitutia</taxon>
        <taxon>Opitutales</taxon>
        <taxon>Opitutaceae</taxon>
        <taxon>Lacunisphaera</taxon>
    </lineage>
</organism>
<reference evidence="7 8" key="1">
    <citation type="submission" date="2016-06" db="EMBL/GenBank/DDBJ databases">
        <title>Three novel species with peptidoglycan cell walls form the new genus Lacunisphaera gen. nov. in the family Opitutaceae of the verrucomicrobial subdivision 4.</title>
        <authorList>
            <person name="Rast P."/>
            <person name="Gloeckner I."/>
            <person name="Jogler M."/>
            <person name="Boedeker C."/>
            <person name="Jeske O."/>
            <person name="Wiegand S."/>
            <person name="Reinhardt R."/>
            <person name="Schumann P."/>
            <person name="Rohde M."/>
            <person name="Spring S."/>
            <person name="Gloeckner F.O."/>
            <person name="Jogler C."/>
        </authorList>
    </citation>
    <scope>NUCLEOTIDE SEQUENCE [LARGE SCALE GENOMIC DNA]</scope>
    <source>
        <strain evidence="7 8">IG16b</strain>
    </source>
</reference>
<keyword evidence="7" id="KW-0326">Glycosidase</keyword>
<dbReference type="Pfam" id="PF16375">
    <property type="entry name" value="DUF4986"/>
    <property type="match status" value="1"/>
</dbReference>
<dbReference type="InterPro" id="IPR012878">
    <property type="entry name" value="Beta-AFase-like_GH127_cat"/>
</dbReference>
<dbReference type="InterPro" id="IPR008928">
    <property type="entry name" value="6-hairpin_glycosidase_sf"/>
</dbReference>
<feature type="domain" description="Non-reducing end beta-L-arabinofuranosidase-like GH127 catalytic" evidence="3">
    <location>
        <begin position="40"/>
        <end position="419"/>
    </location>
</feature>
<dbReference type="SUPFAM" id="SSF48208">
    <property type="entry name" value="Six-hairpin glycosidases"/>
    <property type="match status" value="1"/>
</dbReference>
<feature type="domain" description="Glycoside hydrolase GH146 substrate-binding" evidence="5">
    <location>
        <begin position="660"/>
        <end position="794"/>
    </location>
</feature>
<evidence type="ECO:0000256" key="1">
    <source>
        <dbReference type="SAM" id="MobiDB-lite"/>
    </source>
</evidence>
<evidence type="ECO:0000313" key="8">
    <source>
        <dbReference type="Proteomes" id="UP000095228"/>
    </source>
</evidence>
<dbReference type="OrthoDB" id="9757939at2"/>
<protein>
    <submittedName>
        <fullName evidence="7">Non-reducing end beta-L-arabinofuranosidase</fullName>
        <ecNumber evidence="7">3.2.1.185</ecNumber>
    </submittedName>
</protein>
<sequence length="799" mass="87950">MKRVTPAILLVSLFTLSGLAADATGPGPAATAGLFPLSRVQLLDGPFRHAQEVNRRYLLAHDVDRLLAPFRIEAGLATPQPKYPNWESMGLSGHTGGHYLTALAQEWAASGDAEWRRRIDQMVAGLAACQQAGGDGYVGGIPRGRTLWDDIAAGRHNFQSFSLNGAWVPWYNEHKLFAGLRDAWLLAGNAQAKDVLVRLADWCDTLLARLTDEQMQAMLGTEHGGMNEVLADVAAITGDAKYLRLAQRFSHRAILNPLLRHEDQLTGLHANTQIPKVIGFARIAELGGDASWRDASRYFWNRVAGPRSVVFGGNSEREHFNPPDDFSSLLESREGPETCNTYNMLRLTEVLFRAEPAARYADYYERALYNHILASQHPDHGGYVYFTPLRPRHYRVYSQPGVCFWCCVGSGMENHGKYGAFLYARSAAHDALYVNLFVASELDWAERGVRLRQETTFPDTDRTTLTVTTAQPQRFTLHLRHPAWCARPVILLNGQPLAVTSSPSSYFAIEREWRDGDRLELTLPMTTTLERLPDGSDYAAVLHGPIVLAAPTGTGPLEGLVANDSRMGHISPGPYLPLDGAPMLVGDPAQLAAGLRPVAGRPLTFTAGDLIRPQAFGALELVPFFRVHDSRYMLYWRTVTADKYPAVVAALEASERALLALEARTLDRVAPGEQQSEVEHGFTGEATRTGSTHGLRWREAVGGWFAYSLNPAGATGTALELVVTYDGSERDRRFDVLVNDRVLATVELSGDRRDRMVDVVYPLPADLAAAGPLTVKFAAREKSRTGSVYGVRLVKAETK</sequence>
<dbReference type="KEGG" id="obg:Verru16b_01290"/>
<dbReference type="Pfam" id="PF20620">
    <property type="entry name" value="DUF6805"/>
    <property type="match status" value="1"/>
</dbReference>
<dbReference type="InterPro" id="IPR049046">
    <property type="entry name" value="Beta-AFase-like_GH127_middle"/>
</dbReference>
<feature type="domain" description="DUF4986" evidence="4">
    <location>
        <begin position="553"/>
        <end position="636"/>
    </location>
</feature>
<dbReference type="STRING" id="1838286.Verru16b_01290"/>
<evidence type="ECO:0000259" key="3">
    <source>
        <dbReference type="Pfam" id="PF07944"/>
    </source>
</evidence>
<dbReference type="PANTHER" id="PTHR31151:SF0">
    <property type="entry name" value="PROLINE-TRNA LIGASE (DUF1680)"/>
    <property type="match status" value="1"/>
</dbReference>
<feature type="chain" id="PRO_5009105115" evidence="2">
    <location>
        <begin position="21"/>
        <end position="799"/>
    </location>
</feature>
<gene>
    <name evidence="7" type="primary">hypBA1</name>
    <name evidence="7" type="ORF">Verru16b_01290</name>
</gene>
<evidence type="ECO:0000259" key="6">
    <source>
        <dbReference type="Pfam" id="PF20736"/>
    </source>
</evidence>
<feature type="region of interest" description="Disordered" evidence="1">
    <location>
        <begin position="670"/>
        <end position="689"/>
    </location>
</feature>
<proteinExistence type="predicted"/>
<dbReference type="InterPro" id="IPR032275">
    <property type="entry name" value="DUF4986"/>
</dbReference>
<dbReference type="Pfam" id="PF20736">
    <property type="entry name" value="Glyco_hydro127M"/>
    <property type="match status" value="1"/>
</dbReference>